<sequence length="126" mass="14111">MTLSTVPSTPLYPFLQINLLPFPGQGVSGKTLTKPNLQRWEQQRQQQAWESLQKTTRMVITGLQRAGLLVREDGWRHVMTASLTNSRTCETVTIYKAFFFLEGVAAFQTVGGTGLPDPIIGKDWSK</sequence>
<organism evidence="1 2">
    <name type="scientific">Deinococcus cellulosilyticus (strain DSM 18568 / NBRC 106333 / KACC 11606 / 5516J-15)</name>
    <dbReference type="NCBI Taxonomy" id="1223518"/>
    <lineage>
        <taxon>Bacteria</taxon>
        <taxon>Thermotogati</taxon>
        <taxon>Deinococcota</taxon>
        <taxon>Deinococci</taxon>
        <taxon>Deinococcales</taxon>
        <taxon>Deinococcaceae</taxon>
        <taxon>Deinococcus</taxon>
    </lineage>
</organism>
<keyword evidence="2" id="KW-1185">Reference proteome</keyword>
<evidence type="ECO:0000313" key="2">
    <source>
        <dbReference type="Proteomes" id="UP000321306"/>
    </source>
</evidence>
<proteinExistence type="predicted"/>
<dbReference type="AlphaFoldDB" id="A0A511N2X2"/>
<gene>
    <name evidence="1" type="ORF">DC3_28270</name>
</gene>
<dbReference type="EMBL" id="BJXB01000012">
    <property type="protein sequence ID" value="GEM47192.1"/>
    <property type="molecule type" value="Genomic_DNA"/>
</dbReference>
<evidence type="ECO:0000313" key="1">
    <source>
        <dbReference type="EMBL" id="GEM47192.1"/>
    </source>
</evidence>
<reference evidence="1 2" key="1">
    <citation type="submission" date="2019-07" db="EMBL/GenBank/DDBJ databases">
        <title>Whole genome shotgun sequence of Deinococcus cellulosilyticus NBRC 106333.</title>
        <authorList>
            <person name="Hosoyama A."/>
            <person name="Uohara A."/>
            <person name="Ohji S."/>
            <person name="Ichikawa N."/>
        </authorList>
    </citation>
    <scope>NUCLEOTIDE SEQUENCE [LARGE SCALE GENOMIC DNA]</scope>
    <source>
        <strain evidence="1 2">NBRC 106333</strain>
    </source>
</reference>
<dbReference type="Proteomes" id="UP000321306">
    <property type="component" value="Unassembled WGS sequence"/>
</dbReference>
<name>A0A511N2X2_DEIC1</name>
<dbReference type="RefSeq" id="WP_146885257.1">
    <property type="nucleotide sequence ID" value="NZ_BJXB01000012.1"/>
</dbReference>
<accession>A0A511N2X2</accession>
<comment type="caution">
    <text evidence="1">The sequence shown here is derived from an EMBL/GenBank/DDBJ whole genome shotgun (WGS) entry which is preliminary data.</text>
</comment>
<protein>
    <submittedName>
        <fullName evidence="1">Uncharacterized protein</fullName>
    </submittedName>
</protein>